<organism evidence="1">
    <name type="scientific">marine sediment metagenome</name>
    <dbReference type="NCBI Taxonomy" id="412755"/>
    <lineage>
        <taxon>unclassified sequences</taxon>
        <taxon>metagenomes</taxon>
        <taxon>ecological metagenomes</taxon>
    </lineage>
</organism>
<name>A0A0F9HDC8_9ZZZZ</name>
<accession>A0A0F9HDC8</accession>
<dbReference type="AlphaFoldDB" id="A0A0F9HDC8"/>
<dbReference type="EMBL" id="LAZR01017263">
    <property type="protein sequence ID" value="KKM01147.1"/>
    <property type="molecule type" value="Genomic_DNA"/>
</dbReference>
<proteinExistence type="predicted"/>
<evidence type="ECO:0000313" key="1">
    <source>
        <dbReference type="EMBL" id="KKM01147.1"/>
    </source>
</evidence>
<comment type="caution">
    <text evidence="1">The sequence shown here is derived from an EMBL/GenBank/DDBJ whole genome shotgun (WGS) entry which is preliminary data.</text>
</comment>
<sequence length="96" mass="11045">MTELIREGIDHDPVVPWNWATIVGRSDPVEIVSYPTDKQVFVRMTVGDPTSARWVPLKAIAAFSPDRHEWFYRPQLYYSDNPTAFVFSDEKIATDS</sequence>
<protein>
    <submittedName>
        <fullName evidence="1">Uncharacterized protein</fullName>
    </submittedName>
</protein>
<gene>
    <name evidence="1" type="ORF">LCGC14_1797380</name>
</gene>
<reference evidence="1" key="1">
    <citation type="journal article" date="2015" name="Nature">
        <title>Complex archaea that bridge the gap between prokaryotes and eukaryotes.</title>
        <authorList>
            <person name="Spang A."/>
            <person name="Saw J.H."/>
            <person name="Jorgensen S.L."/>
            <person name="Zaremba-Niedzwiedzka K."/>
            <person name="Martijn J."/>
            <person name="Lind A.E."/>
            <person name="van Eijk R."/>
            <person name="Schleper C."/>
            <person name="Guy L."/>
            <person name="Ettema T.J."/>
        </authorList>
    </citation>
    <scope>NUCLEOTIDE SEQUENCE</scope>
</reference>